<name>M7YX43_TRIUA</name>
<proteinExistence type="predicted"/>
<evidence type="ECO:0000313" key="1">
    <source>
        <dbReference type="EMBL" id="EMS51731.1"/>
    </source>
</evidence>
<reference evidence="1" key="1">
    <citation type="journal article" date="2013" name="Nature">
        <title>Draft genome of the wheat A-genome progenitor Triticum urartu.</title>
        <authorList>
            <person name="Ling H.Q."/>
            <person name="Zhao S."/>
            <person name="Liu D."/>
            <person name="Wang J."/>
            <person name="Sun H."/>
            <person name="Zhang C."/>
            <person name="Fan H."/>
            <person name="Li D."/>
            <person name="Dong L."/>
            <person name="Tao Y."/>
            <person name="Gao C."/>
            <person name="Wu H."/>
            <person name="Li Y."/>
            <person name="Cui Y."/>
            <person name="Guo X."/>
            <person name="Zheng S."/>
            <person name="Wang B."/>
            <person name="Yu K."/>
            <person name="Liang Q."/>
            <person name="Yang W."/>
            <person name="Lou X."/>
            <person name="Chen J."/>
            <person name="Feng M."/>
            <person name="Jian J."/>
            <person name="Zhang X."/>
            <person name="Luo G."/>
            <person name="Jiang Y."/>
            <person name="Liu J."/>
            <person name="Wang Z."/>
            <person name="Sha Y."/>
            <person name="Zhang B."/>
            <person name="Wu H."/>
            <person name="Tang D."/>
            <person name="Shen Q."/>
            <person name="Xue P."/>
            <person name="Zou S."/>
            <person name="Wang X."/>
            <person name="Liu X."/>
            <person name="Wang F."/>
            <person name="Yang Y."/>
            <person name="An X."/>
            <person name="Dong Z."/>
            <person name="Zhang K."/>
            <person name="Zhang X."/>
            <person name="Luo M.C."/>
            <person name="Dvorak J."/>
            <person name="Tong Y."/>
            <person name="Wang J."/>
            <person name="Yang H."/>
            <person name="Li Z."/>
            <person name="Wang D."/>
            <person name="Zhang A."/>
            <person name="Wang J."/>
        </authorList>
    </citation>
    <scope>NUCLEOTIDE SEQUENCE</scope>
</reference>
<accession>M7YX43</accession>
<dbReference type="OMA" id="IMEPSME"/>
<gene>
    <name evidence="1" type="ORF">TRIUR3_19994</name>
</gene>
<protein>
    <submittedName>
        <fullName evidence="1">Uncharacterized protein</fullName>
    </submittedName>
</protein>
<sequence>MADFSHRWSSPSTQAFSTLVPSPTVVDDVFKNSHGSNAELAERHWNELLSAEANVGLIMEPSMEVDQLSSVHHRVLNDTYFRDAVKNDVLLIKYARKQDDVDNSLVPNKIGTKVHFRYGQSSPVKHIFNYTMGGERPPINLNKMDQLDYA</sequence>
<dbReference type="AlphaFoldDB" id="M7YX43"/>
<organism evidence="1">
    <name type="scientific">Triticum urartu</name>
    <name type="common">Red wild einkorn</name>
    <name type="synonym">Crithodium urartu</name>
    <dbReference type="NCBI Taxonomy" id="4572"/>
    <lineage>
        <taxon>Eukaryota</taxon>
        <taxon>Viridiplantae</taxon>
        <taxon>Streptophyta</taxon>
        <taxon>Embryophyta</taxon>
        <taxon>Tracheophyta</taxon>
        <taxon>Spermatophyta</taxon>
        <taxon>Magnoliopsida</taxon>
        <taxon>Liliopsida</taxon>
        <taxon>Poales</taxon>
        <taxon>Poaceae</taxon>
        <taxon>BOP clade</taxon>
        <taxon>Pooideae</taxon>
        <taxon>Triticodae</taxon>
        <taxon>Triticeae</taxon>
        <taxon>Triticinae</taxon>
        <taxon>Triticum</taxon>
    </lineage>
</organism>
<dbReference type="EMBL" id="KD216212">
    <property type="protein sequence ID" value="EMS51731.1"/>
    <property type="molecule type" value="Genomic_DNA"/>
</dbReference>